<evidence type="ECO:0000256" key="14">
    <source>
        <dbReference type="ARBA" id="ARBA00023235"/>
    </source>
</evidence>
<keyword evidence="10" id="KW-0408">Iron</keyword>
<dbReference type="InterPro" id="IPR006555">
    <property type="entry name" value="ATP-dep_Helicase_C"/>
</dbReference>
<evidence type="ECO:0000256" key="13">
    <source>
        <dbReference type="ARBA" id="ARBA00023204"/>
    </source>
</evidence>
<keyword evidence="18" id="KW-1185">Reference proteome</keyword>
<dbReference type="Gene3D" id="1.10.30.20">
    <property type="entry name" value="Bacterial XPD DNA helicase, FeS cluster domain"/>
    <property type="match status" value="1"/>
</dbReference>
<evidence type="ECO:0000256" key="8">
    <source>
        <dbReference type="ARBA" id="ARBA00022839"/>
    </source>
</evidence>
<dbReference type="GO" id="GO:0005524">
    <property type="term" value="F:ATP binding"/>
    <property type="evidence" value="ECO:0007669"/>
    <property type="project" value="UniProtKB-KW"/>
</dbReference>
<keyword evidence="4" id="KW-0547">Nucleotide-binding</keyword>
<dbReference type="SUPFAM" id="SSF52540">
    <property type="entry name" value="P-loop containing nucleoside triphosphate hydrolases"/>
    <property type="match status" value="1"/>
</dbReference>
<evidence type="ECO:0000256" key="5">
    <source>
        <dbReference type="ARBA" id="ARBA00022763"/>
    </source>
</evidence>
<dbReference type="PANTHER" id="PTHR11472:SF34">
    <property type="entry name" value="REGULATOR OF TELOMERE ELONGATION HELICASE 1"/>
    <property type="match status" value="1"/>
</dbReference>
<evidence type="ECO:0000256" key="4">
    <source>
        <dbReference type="ARBA" id="ARBA00022741"/>
    </source>
</evidence>
<evidence type="ECO:0000313" key="18">
    <source>
        <dbReference type="Proteomes" id="UP000198897"/>
    </source>
</evidence>
<keyword evidence="12" id="KW-0238">DNA-binding</keyword>
<dbReference type="Pfam" id="PF12705">
    <property type="entry name" value="PDDEXK_1"/>
    <property type="match status" value="1"/>
</dbReference>
<comment type="similarity">
    <text evidence="15">Belongs to the helicase family. DinG subfamily.</text>
</comment>
<evidence type="ECO:0000256" key="12">
    <source>
        <dbReference type="ARBA" id="ARBA00023125"/>
    </source>
</evidence>
<keyword evidence="14" id="KW-0413">Isomerase</keyword>
<dbReference type="Proteomes" id="UP000198897">
    <property type="component" value="Unassembled WGS sequence"/>
</dbReference>
<dbReference type="InterPro" id="IPR027417">
    <property type="entry name" value="P-loop_NTPase"/>
</dbReference>
<dbReference type="Gene3D" id="3.40.50.300">
    <property type="entry name" value="P-loop containing nucleotide triphosphate hydrolases"/>
    <property type="match status" value="2"/>
</dbReference>
<dbReference type="PANTHER" id="PTHR11472">
    <property type="entry name" value="DNA REPAIR DEAD HELICASE RAD3/XP-D SUBFAMILY MEMBER"/>
    <property type="match status" value="1"/>
</dbReference>
<evidence type="ECO:0000256" key="3">
    <source>
        <dbReference type="ARBA" id="ARBA00022723"/>
    </source>
</evidence>
<dbReference type="RefSeq" id="WP_089751505.1">
    <property type="nucleotide sequence ID" value="NZ_FOOG01000010.1"/>
</dbReference>
<evidence type="ECO:0000256" key="9">
    <source>
        <dbReference type="ARBA" id="ARBA00022840"/>
    </source>
</evidence>
<dbReference type="InterPro" id="IPR038726">
    <property type="entry name" value="PDDEXK_AddAB-type"/>
</dbReference>
<dbReference type="GO" id="GO:0006281">
    <property type="term" value="P:DNA repair"/>
    <property type="evidence" value="ECO:0007669"/>
    <property type="project" value="UniProtKB-KW"/>
</dbReference>
<dbReference type="Pfam" id="PF00270">
    <property type="entry name" value="DEAD"/>
    <property type="match status" value="1"/>
</dbReference>
<keyword evidence="9" id="KW-0067">ATP-binding</keyword>
<name>A0A1I2LRU1_9BACI</name>
<keyword evidence="8" id="KW-0269">Exonuclease</keyword>
<dbReference type="Gene3D" id="1.10.275.40">
    <property type="match status" value="1"/>
</dbReference>
<dbReference type="SMART" id="SM00491">
    <property type="entry name" value="HELICc2"/>
    <property type="match status" value="1"/>
</dbReference>
<accession>A0A1I2LRU1</accession>
<dbReference type="Pfam" id="PF06733">
    <property type="entry name" value="DEAD_2"/>
    <property type="match status" value="1"/>
</dbReference>
<keyword evidence="2" id="KW-0540">Nuclease</keyword>
<feature type="domain" description="Helicase ATP-binding" evidence="16">
    <location>
        <begin position="181"/>
        <end position="455"/>
    </location>
</feature>
<proteinExistence type="inferred from homology"/>
<keyword evidence="5" id="KW-0227">DNA damage</keyword>
<dbReference type="SMART" id="SM00488">
    <property type="entry name" value="DEXDc2"/>
    <property type="match status" value="1"/>
</dbReference>
<evidence type="ECO:0000259" key="16">
    <source>
        <dbReference type="PROSITE" id="PS51193"/>
    </source>
</evidence>
<dbReference type="OrthoDB" id="9765586at2"/>
<keyword evidence="11" id="KW-0411">Iron-sulfur</keyword>
<dbReference type="PROSITE" id="PS51193">
    <property type="entry name" value="HELICASE_ATP_BIND_2"/>
    <property type="match status" value="1"/>
</dbReference>
<dbReference type="GO" id="GO:0051539">
    <property type="term" value="F:4 iron, 4 sulfur cluster binding"/>
    <property type="evidence" value="ECO:0007669"/>
    <property type="project" value="UniProtKB-KW"/>
</dbReference>
<dbReference type="InterPro" id="IPR014013">
    <property type="entry name" value="Helic_SF1/SF2_ATP-bd_DinG/Rad3"/>
</dbReference>
<reference evidence="18" key="1">
    <citation type="submission" date="2016-10" db="EMBL/GenBank/DDBJ databases">
        <authorList>
            <person name="Varghese N."/>
            <person name="Submissions S."/>
        </authorList>
    </citation>
    <scope>NUCLEOTIDE SEQUENCE [LARGE SCALE GENOMIC DNA]</scope>
    <source>
        <strain evidence="18">FP5</strain>
    </source>
</reference>
<keyword evidence="7 17" id="KW-0347">Helicase</keyword>
<dbReference type="GO" id="GO:0003678">
    <property type="term" value="F:DNA helicase activity"/>
    <property type="evidence" value="ECO:0007669"/>
    <property type="project" value="InterPro"/>
</dbReference>
<keyword evidence="1" id="KW-0004">4Fe-4S</keyword>
<keyword evidence="6" id="KW-0378">Hydrolase</keyword>
<evidence type="ECO:0000256" key="1">
    <source>
        <dbReference type="ARBA" id="ARBA00022485"/>
    </source>
</evidence>
<evidence type="ECO:0000256" key="11">
    <source>
        <dbReference type="ARBA" id="ARBA00023014"/>
    </source>
</evidence>
<evidence type="ECO:0000256" key="10">
    <source>
        <dbReference type="ARBA" id="ARBA00023004"/>
    </source>
</evidence>
<dbReference type="Gene3D" id="3.90.320.10">
    <property type="match status" value="1"/>
</dbReference>
<evidence type="ECO:0000256" key="7">
    <source>
        <dbReference type="ARBA" id="ARBA00022806"/>
    </source>
</evidence>
<dbReference type="GO" id="GO:0003677">
    <property type="term" value="F:DNA binding"/>
    <property type="evidence" value="ECO:0007669"/>
    <property type="project" value="UniProtKB-KW"/>
</dbReference>
<dbReference type="Pfam" id="PF13307">
    <property type="entry name" value="Helicase_C_2"/>
    <property type="match status" value="1"/>
</dbReference>
<keyword evidence="13" id="KW-0234">DNA repair</keyword>
<dbReference type="AlphaFoldDB" id="A0A1I2LRU1"/>
<keyword evidence="3" id="KW-0479">Metal-binding</keyword>
<dbReference type="InterPro" id="IPR011545">
    <property type="entry name" value="DEAD/DEAH_box_helicase_dom"/>
</dbReference>
<evidence type="ECO:0000256" key="2">
    <source>
        <dbReference type="ARBA" id="ARBA00022722"/>
    </source>
</evidence>
<dbReference type="InterPro" id="IPR011604">
    <property type="entry name" value="PDDEXK-like_dom_sf"/>
</dbReference>
<evidence type="ECO:0000256" key="6">
    <source>
        <dbReference type="ARBA" id="ARBA00022801"/>
    </source>
</evidence>
<sequence>MAEQVTISVRELVAYVYRGGSIDNRFRSSTALTEGTAIHQEVQSTYKENDKKETFLEYLYQEDGMDIKIQGRCDGILDTKDGPVIDEIKSTARELDEITETTHPVYWAQAKGYAYMYAEQEGLEEIQVQLTYVQKKSKEKKRLRQKISFQDLELFLKNTMKEYSSYARVLLHIREQKQKSVPDLSFPFSEYRKGQRKLAGSVYRTIEEKRNLFAQAPTGIGKTISTLFPAIKAMAVDQVDRIYYLTAKTVTRATAEEALGLMEDKGLSLRSVTLTAKDKICFKDETICQPDYCEFADGYYDKINGALTDILWNETRLTRSVIEAYARKHKVCPFEFSLDLTNVADVVIGDYNYIFDPRVSLKRLLPEYKKRTALLIDEAHNLVERAREMFSASIRMNDFAEIADIWHGAEHPLNKAASAIYKDLKNLSEQGEKDFVLEEIPGELEESLERFIETAEVELQESTENDQSEELLELYFSVQNFLKIIPLADEHYRFTASKTGREFTLKLFCMDPSHVLEKTAKSFRSSVFFSATLSPFGYYKDMLGGKKDDYILKLPSPYDSSQIDVMVTPLSTRYKNREETSENLAYSLYQQVIENPGNHLFFFPSYHYLELVYNHFRNFDDINTIVQEQGMDEIRKDEFLTQFVSGGNLAGFAVLGGVFSEGVDLRGDRLNGVAVVGIGLAPRSFEKELIKEYFSNRGRNGYDYAYVYPGMNKVLQAGGRLIRSETDYGSIQLIDDRFLSPKYQSLFPEDWGNYRIKK</sequence>
<dbReference type="EMBL" id="FOOG01000010">
    <property type="protein sequence ID" value="SFF82014.1"/>
    <property type="molecule type" value="Genomic_DNA"/>
</dbReference>
<dbReference type="InterPro" id="IPR010614">
    <property type="entry name" value="RAD3-like_helicase_DEAD"/>
</dbReference>
<dbReference type="GO" id="GO:0016818">
    <property type="term" value="F:hydrolase activity, acting on acid anhydrides, in phosphorus-containing anhydrides"/>
    <property type="evidence" value="ECO:0007669"/>
    <property type="project" value="InterPro"/>
</dbReference>
<dbReference type="InterPro" id="IPR042493">
    <property type="entry name" value="XPD_DNA_FeS"/>
</dbReference>
<dbReference type="InterPro" id="IPR006554">
    <property type="entry name" value="Helicase-like_DEXD_c2"/>
</dbReference>
<dbReference type="InterPro" id="IPR045028">
    <property type="entry name" value="DinG/Rad3-like"/>
</dbReference>
<protein>
    <submittedName>
        <fullName evidence="17">Rad3-related DNA helicase</fullName>
    </submittedName>
</protein>
<evidence type="ECO:0000256" key="15">
    <source>
        <dbReference type="ARBA" id="ARBA00038058"/>
    </source>
</evidence>
<dbReference type="GO" id="GO:0004527">
    <property type="term" value="F:exonuclease activity"/>
    <property type="evidence" value="ECO:0007669"/>
    <property type="project" value="UniProtKB-KW"/>
</dbReference>
<gene>
    <name evidence="17" type="ORF">SAMN05216353_11029</name>
</gene>
<organism evidence="17 18">
    <name type="scientific">Halobacillus alkaliphilus</name>
    <dbReference type="NCBI Taxonomy" id="396056"/>
    <lineage>
        <taxon>Bacteria</taxon>
        <taxon>Bacillati</taxon>
        <taxon>Bacillota</taxon>
        <taxon>Bacilli</taxon>
        <taxon>Bacillales</taxon>
        <taxon>Bacillaceae</taxon>
        <taxon>Halobacillus</taxon>
    </lineage>
</organism>
<evidence type="ECO:0000313" key="17">
    <source>
        <dbReference type="EMBL" id="SFF82014.1"/>
    </source>
</evidence>
<dbReference type="GO" id="GO:0046872">
    <property type="term" value="F:metal ion binding"/>
    <property type="evidence" value="ECO:0007669"/>
    <property type="project" value="UniProtKB-KW"/>
</dbReference>